<evidence type="ECO:0000256" key="4">
    <source>
        <dbReference type="PIRSR" id="PIRSR006806-1"/>
    </source>
</evidence>
<dbReference type="NCBIfam" id="TIGR02727">
    <property type="entry name" value="MTHFS_bact"/>
    <property type="match status" value="1"/>
</dbReference>
<evidence type="ECO:0000256" key="5">
    <source>
        <dbReference type="RuleBase" id="RU361279"/>
    </source>
</evidence>
<keyword evidence="2 4" id="KW-0547">Nucleotide-binding</keyword>
<dbReference type="Gene3D" id="3.40.50.10420">
    <property type="entry name" value="NagB/RpiA/CoA transferase-like"/>
    <property type="match status" value="1"/>
</dbReference>
<comment type="similarity">
    <text evidence="1 5">Belongs to the 5-formyltetrahydrofolate cyclo-ligase family.</text>
</comment>
<evidence type="ECO:0000256" key="3">
    <source>
        <dbReference type="ARBA" id="ARBA00022840"/>
    </source>
</evidence>
<dbReference type="EC" id="6.3.3.2" evidence="5"/>
<protein>
    <recommendedName>
        <fullName evidence="5">5-formyltetrahydrofolate cyclo-ligase</fullName>
        <ecNumber evidence="5">6.3.3.2</ecNumber>
    </recommendedName>
</protein>
<keyword evidence="6" id="KW-0436">Ligase</keyword>
<dbReference type="PANTHER" id="PTHR23407:SF1">
    <property type="entry name" value="5-FORMYLTETRAHYDROFOLATE CYCLO-LIGASE"/>
    <property type="match status" value="1"/>
</dbReference>
<feature type="binding site" evidence="4">
    <location>
        <position position="60"/>
    </location>
    <ligand>
        <name>substrate</name>
    </ligand>
</feature>
<feature type="binding site" evidence="4">
    <location>
        <position position="65"/>
    </location>
    <ligand>
        <name>substrate</name>
    </ligand>
</feature>
<reference evidence="6 7" key="1">
    <citation type="submission" date="2020-08" db="EMBL/GenBank/DDBJ databases">
        <title>Oceanospirillum sp. nov. isolated from marine sediment.</title>
        <authorList>
            <person name="Ji X."/>
        </authorList>
    </citation>
    <scope>NUCLEOTIDE SEQUENCE [LARGE SCALE GENOMIC DNA]</scope>
    <source>
        <strain evidence="6 7">D5</strain>
    </source>
</reference>
<organism evidence="6 7">
    <name type="scientific">Oceanospirillum sediminis</name>
    <dbReference type="NCBI Taxonomy" id="2760088"/>
    <lineage>
        <taxon>Bacteria</taxon>
        <taxon>Pseudomonadati</taxon>
        <taxon>Pseudomonadota</taxon>
        <taxon>Gammaproteobacteria</taxon>
        <taxon>Oceanospirillales</taxon>
        <taxon>Oceanospirillaceae</taxon>
        <taxon>Oceanospirillum</taxon>
    </lineage>
</organism>
<evidence type="ECO:0000256" key="1">
    <source>
        <dbReference type="ARBA" id="ARBA00010638"/>
    </source>
</evidence>
<evidence type="ECO:0000313" key="7">
    <source>
        <dbReference type="Proteomes" id="UP000565262"/>
    </source>
</evidence>
<keyword evidence="5" id="KW-0479">Metal-binding</keyword>
<accession>A0A839INP6</accession>
<name>A0A839INP6_9GAMM</name>
<dbReference type="Pfam" id="PF01812">
    <property type="entry name" value="5-FTHF_cyc-lig"/>
    <property type="match status" value="1"/>
</dbReference>
<dbReference type="GO" id="GO:0035999">
    <property type="term" value="P:tetrahydrofolate interconversion"/>
    <property type="evidence" value="ECO:0007669"/>
    <property type="project" value="TreeGrafter"/>
</dbReference>
<dbReference type="InterPro" id="IPR002698">
    <property type="entry name" value="FTHF_cligase"/>
</dbReference>
<feature type="binding site" evidence="4">
    <location>
        <begin position="150"/>
        <end position="158"/>
    </location>
    <ligand>
        <name>ATP</name>
        <dbReference type="ChEBI" id="CHEBI:30616"/>
    </ligand>
</feature>
<comment type="cofactor">
    <cofactor evidence="5">
        <name>Mg(2+)</name>
        <dbReference type="ChEBI" id="CHEBI:18420"/>
    </cofactor>
</comment>
<dbReference type="GO" id="GO:0005524">
    <property type="term" value="F:ATP binding"/>
    <property type="evidence" value="ECO:0007669"/>
    <property type="project" value="UniProtKB-KW"/>
</dbReference>
<sequence length="210" mass="24112">MTLPSSDSLYSLNRPQLRREMRRRRRSLSPAQQKRAAQQLLNQVKKLPQFLRARRIAVYLANDGEIDPVHVIKQMRKMGKTCYLPVLKPLVVNQLWFVRYDLNTPMTRNKFGIPEPRIKGFSDNRLNRCAAKYLDLVLFPLVAFDTQGGRMGMGGGFYDRTFAFTRQSASVRPALLGLAHECQKTEHLPVESWDIPLHGIVTDQDVYPAS</sequence>
<keyword evidence="5" id="KW-0460">Magnesium</keyword>
<comment type="catalytic activity">
    <reaction evidence="5">
        <text>(6S)-5-formyl-5,6,7,8-tetrahydrofolate + ATP = (6R)-5,10-methenyltetrahydrofolate + ADP + phosphate</text>
        <dbReference type="Rhea" id="RHEA:10488"/>
        <dbReference type="ChEBI" id="CHEBI:30616"/>
        <dbReference type="ChEBI" id="CHEBI:43474"/>
        <dbReference type="ChEBI" id="CHEBI:57455"/>
        <dbReference type="ChEBI" id="CHEBI:57457"/>
        <dbReference type="ChEBI" id="CHEBI:456216"/>
        <dbReference type="EC" id="6.3.3.2"/>
    </reaction>
</comment>
<dbReference type="InterPro" id="IPR024185">
    <property type="entry name" value="FTHF_cligase-like_sf"/>
</dbReference>
<dbReference type="AlphaFoldDB" id="A0A839INP6"/>
<dbReference type="GO" id="GO:0030272">
    <property type="term" value="F:5-formyltetrahydrofolate cyclo-ligase activity"/>
    <property type="evidence" value="ECO:0007669"/>
    <property type="project" value="UniProtKB-EC"/>
</dbReference>
<keyword evidence="3 4" id="KW-0067">ATP-binding</keyword>
<evidence type="ECO:0000256" key="2">
    <source>
        <dbReference type="ARBA" id="ARBA00022741"/>
    </source>
</evidence>
<dbReference type="EMBL" id="JACJFM010000010">
    <property type="protein sequence ID" value="MBB1486865.1"/>
    <property type="molecule type" value="Genomic_DNA"/>
</dbReference>
<gene>
    <name evidence="6" type="ORF">H4O21_09610</name>
</gene>
<evidence type="ECO:0000313" key="6">
    <source>
        <dbReference type="EMBL" id="MBB1486865.1"/>
    </source>
</evidence>
<dbReference type="Proteomes" id="UP000565262">
    <property type="component" value="Unassembled WGS sequence"/>
</dbReference>
<proteinExistence type="inferred from homology"/>
<keyword evidence="7" id="KW-1185">Reference proteome</keyword>
<dbReference type="InterPro" id="IPR037171">
    <property type="entry name" value="NagB/RpiA_transferase-like"/>
</dbReference>
<comment type="caution">
    <text evidence="6">The sequence shown here is derived from an EMBL/GenBank/DDBJ whole genome shotgun (WGS) entry which is preliminary data.</text>
</comment>
<dbReference type="GO" id="GO:0046872">
    <property type="term" value="F:metal ion binding"/>
    <property type="evidence" value="ECO:0007669"/>
    <property type="project" value="UniProtKB-KW"/>
</dbReference>
<dbReference type="RefSeq" id="WP_182808651.1">
    <property type="nucleotide sequence ID" value="NZ_JACJFM010000010.1"/>
</dbReference>
<dbReference type="PANTHER" id="PTHR23407">
    <property type="entry name" value="ATPASE INHIBITOR/5-FORMYLTETRAHYDROFOLATE CYCLO-LIGASE"/>
    <property type="match status" value="1"/>
</dbReference>
<dbReference type="GO" id="GO:0009396">
    <property type="term" value="P:folic acid-containing compound biosynthetic process"/>
    <property type="evidence" value="ECO:0007669"/>
    <property type="project" value="TreeGrafter"/>
</dbReference>
<dbReference type="SUPFAM" id="SSF100950">
    <property type="entry name" value="NagB/RpiA/CoA transferase-like"/>
    <property type="match status" value="1"/>
</dbReference>
<dbReference type="PIRSF" id="PIRSF006806">
    <property type="entry name" value="FTHF_cligase"/>
    <property type="match status" value="1"/>
</dbReference>